<keyword evidence="3" id="KW-1185">Reference proteome</keyword>
<feature type="signal peptide" evidence="1">
    <location>
        <begin position="1"/>
        <end position="27"/>
    </location>
</feature>
<gene>
    <name evidence="2" type="ORF">OKA04_08590</name>
</gene>
<comment type="caution">
    <text evidence="2">The sequence shown here is derived from an EMBL/GenBank/DDBJ whole genome shotgun (WGS) entry which is preliminary data.</text>
</comment>
<dbReference type="RefSeq" id="WP_264500742.1">
    <property type="nucleotide sequence ID" value="NZ_JAPDDS010000004.1"/>
</dbReference>
<proteinExistence type="predicted"/>
<evidence type="ECO:0000256" key="1">
    <source>
        <dbReference type="SAM" id="SignalP"/>
    </source>
</evidence>
<feature type="chain" id="PRO_5046585805" evidence="1">
    <location>
        <begin position="28"/>
        <end position="611"/>
    </location>
</feature>
<accession>A0ABT3FMJ1</accession>
<dbReference type="EMBL" id="JAPDDS010000004">
    <property type="protein sequence ID" value="MCW1884783.1"/>
    <property type="molecule type" value="Genomic_DNA"/>
</dbReference>
<evidence type="ECO:0000313" key="2">
    <source>
        <dbReference type="EMBL" id="MCW1884783.1"/>
    </source>
</evidence>
<keyword evidence="1" id="KW-0732">Signal</keyword>
<reference evidence="2 3" key="1">
    <citation type="submission" date="2022-10" db="EMBL/GenBank/DDBJ databases">
        <title>Luteolibacter flavescens strain MCCC 1K03193, whole genome shotgun sequencing project.</title>
        <authorList>
            <person name="Zhao G."/>
            <person name="Shen L."/>
        </authorList>
    </citation>
    <scope>NUCLEOTIDE SEQUENCE [LARGE SCALE GENOMIC DNA]</scope>
    <source>
        <strain evidence="2 3">MCCC 1K03193</strain>
    </source>
</reference>
<evidence type="ECO:0000313" key="3">
    <source>
        <dbReference type="Proteomes" id="UP001207930"/>
    </source>
</evidence>
<dbReference type="Proteomes" id="UP001207930">
    <property type="component" value="Unassembled WGS sequence"/>
</dbReference>
<sequence>MKTRNLSLLRHASMAVAGLLATALLPAAELQNGGFDTANGTDNNAAYWASNATPPGIGGTVRGGNDGGFGWNTTYFAGGAFPTNRTFASTFNSTPVRQDLTGSGSTFVAGATYTVSAQIFSAAGYANCRNARIMWSLGLTADGTPVAMDHWFSDEFAAQSVANGGPIPNNHIIQVVTGNNGLTDVSVTFTATAAEAGKKIGIRLGGTDQTKYSPVTGIVTGPDTTGSQYYGMMDTITFSSDRPSASLNGFYSDVDVVDGHPITLSWDILNAGAVETLTLNDGTGAVNVLPLTDTQTGYGSTTVNPTANTTYTLTLDGGATRQVTILNGRVFSFTADRRIALAPAHEVTLDWNVLPVGATVTISDGTTTTDVTADTDPDSGIGSRTFTVPSASTVYTINVNNGSATATTRRVLRATGNSAAFSIDKQAYVAGEPTIATWSGTGGNAASWVGIYAQNNTPGAPNEYSVQWNYLNGTQNTGGNHTSGTLSFTMPAGNYYAVLFVDGNYVVEQGPIPFTVTAPVVPDGPIAVRSVARTTDPVNGERFTITWDSKADVQYDVYASATLAGDPLVAWEKVGNAVPSEGDDTTTFSEDLPTPVPARRFYKIYEVVPQP</sequence>
<organism evidence="2 3">
    <name type="scientific">Luteolibacter flavescens</name>
    <dbReference type="NCBI Taxonomy" id="1859460"/>
    <lineage>
        <taxon>Bacteria</taxon>
        <taxon>Pseudomonadati</taxon>
        <taxon>Verrucomicrobiota</taxon>
        <taxon>Verrucomicrobiia</taxon>
        <taxon>Verrucomicrobiales</taxon>
        <taxon>Verrucomicrobiaceae</taxon>
        <taxon>Luteolibacter</taxon>
    </lineage>
</organism>
<protein>
    <submittedName>
        <fullName evidence="2">Uncharacterized protein</fullName>
    </submittedName>
</protein>
<name>A0ABT3FMJ1_9BACT</name>